<proteinExistence type="predicted"/>
<name>A0AAE8MSI0_9PEZI</name>
<organism evidence="1 2">
    <name type="scientific">Cephalotrichum gorgonifer</name>
    <dbReference type="NCBI Taxonomy" id="2041049"/>
    <lineage>
        <taxon>Eukaryota</taxon>
        <taxon>Fungi</taxon>
        <taxon>Dikarya</taxon>
        <taxon>Ascomycota</taxon>
        <taxon>Pezizomycotina</taxon>
        <taxon>Sordariomycetes</taxon>
        <taxon>Hypocreomycetidae</taxon>
        <taxon>Microascales</taxon>
        <taxon>Microascaceae</taxon>
        <taxon>Cephalotrichum</taxon>
    </lineage>
</organism>
<keyword evidence="2" id="KW-1185">Reference proteome</keyword>
<protein>
    <submittedName>
        <fullName evidence="1">Uncharacterized protein</fullName>
    </submittedName>
</protein>
<reference evidence="1" key="1">
    <citation type="submission" date="2018-03" db="EMBL/GenBank/DDBJ databases">
        <authorList>
            <person name="Guldener U."/>
        </authorList>
    </citation>
    <scope>NUCLEOTIDE SEQUENCE</scope>
</reference>
<evidence type="ECO:0000313" key="1">
    <source>
        <dbReference type="EMBL" id="SPN98910.1"/>
    </source>
</evidence>
<sequence>MDVAESDGLAPAKKEVCVIVA</sequence>
<accession>A0AAE8MSI0</accession>
<dbReference type="EMBL" id="ONZQ02000002">
    <property type="protein sequence ID" value="SPN98910.1"/>
    <property type="molecule type" value="Genomic_DNA"/>
</dbReference>
<evidence type="ECO:0000313" key="2">
    <source>
        <dbReference type="Proteomes" id="UP001187682"/>
    </source>
</evidence>
<dbReference type="AlphaFoldDB" id="A0AAE8MSI0"/>
<dbReference type="Proteomes" id="UP001187682">
    <property type="component" value="Unassembled WGS sequence"/>
</dbReference>
<comment type="caution">
    <text evidence="1">The sequence shown here is derived from an EMBL/GenBank/DDBJ whole genome shotgun (WGS) entry which is preliminary data.</text>
</comment>
<gene>
    <name evidence="1" type="ORF">DNG_01949</name>
</gene>